<evidence type="ECO:0000259" key="2">
    <source>
        <dbReference type="Pfam" id="PF22688"/>
    </source>
</evidence>
<dbReference type="InterPro" id="IPR027417">
    <property type="entry name" value="P-loop_NTPase"/>
</dbReference>
<dbReference type="PANTHER" id="PTHR30050">
    <property type="entry name" value="CHROMOSOMAL REPLICATION INITIATOR PROTEIN DNAA"/>
    <property type="match status" value="1"/>
</dbReference>
<feature type="domain" description="Chromosomal replication initiator protein DnaA ATPAse" evidence="1">
    <location>
        <begin position="17"/>
        <end position="156"/>
    </location>
</feature>
<accession>A0A317CLS0</accession>
<dbReference type="InterPro" id="IPR013317">
    <property type="entry name" value="DnaA_dom"/>
</dbReference>
<dbReference type="InterPro" id="IPR055199">
    <property type="entry name" value="Hda_lid"/>
</dbReference>
<dbReference type="NCBIfam" id="TIGR03420">
    <property type="entry name" value="DnaA_homol_Hda"/>
    <property type="match status" value="1"/>
</dbReference>
<dbReference type="Gene3D" id="3.40.50.300">
    <property type="entry name" value="P-loop containing nucleotide triphosphate hydrolases"/>
    <property type="match status" value="1"/>
</dbReference>
<organism evidence="3 4">
    <name type="scientific">Leucothrix pacifica</name>
    <dbReference type="NCBI Taxonomy" id="1247513"/>
    <lineage>
        <taxon>Bacteria</taxon>
        <taxon>Pseudomonadati</taxon>
        <taxon>Pseudomonadota</taxon>
        <taxon>Gammaproteobacteria</taxon>
        <taxon>Thiotrichales</taxon>
        <taxon>Thiotrichaceae</taxon>
        <taxon>Leucothrix</taxon>
    </lineage>
</organism>
<evidence type="ECO:0000259" key="1">
    <source>
        <dbReference type="Pfam" id="PF00308"/>
    </source>
</evidence>
<feature type="domain" description="Hda lid" evidence="2">
    <location>
        <begin position="166"/>
        <end position="230"/>
    </location>
</feature>
<dbReference type="AlphaFoldDB" id="A0A317CLS0"/>
<reference evidence="3 4" key="1">
    <citation type="submission" date="2018-05" db="EMBL/GenBank/DDBJ databases">
        <title>Leucothrix arctica sp. nov., isolated from Arctic seawater.</title>
        <authorList>
            <person name="Choi A."/>
            <person name="Baek K."/>
        </authorList>
    </citation>
    <scope>NUCLEOTIDE SEQUENCE [LARGE SCALE GENOMIC DNA]</scope>
    <source>
        <strain evidence="3 4">JCM 18388</strain>
    </source>
</reference>
<gene>
    <name evidence="3" type="primary">hda</name>
    <name evidence="3" type="ORF">DKW60_10950</name>
</gene>
<evidence type="ECO:0000313" key="4">
    <source>
        <dbReference type="Proteomes" id="UP000245539"/>
    </source>
</evidence>
<dbReference type="OrthoDB" id="9784878at2"/>
<dbReference type="InterPro" id="IPR017788">
    <property type="entry name" value="Hda"/>
</dbReference>
<dbReference type="PANTHER" id="PTHR30050:SF5">
    <property type="entry name" value="DNAA REGULATORY INACTIVATOR HDA"/>
    <property type="match status" value="1"/>
</dbReference>
<dbReference type="SUPFAM" id="SSF52540">
    <property type="entry name" value="P-loop containing nucleoside triphosphate hydrolases"/>
    <property type="match status" value="1"/>
</dbReference>
<dbReference type="RefSeq" id="WP_109837697.1">
    <property type="nucleotide sequence ID" value="NZ_QGKM01000027.1"/>
</dbReference>
<evidence type="ECO:0000313" key="3">
    <source>
        <dbReference type="EMBL" id="PWQ97240.1"/>
    </source>
</evidence>
<keyword evidence="4" id="KW-1185">Reference proteome</keyword>
<dbReference type="GO" id="GO:0032297">
    <property type="term" value="P:negative regulation of DNA-templated DNA replication initiation"/>
    <property type="evidence" value="ECO:0007669"/>
    <property type="project" value="InterPro"/>
</dbReference>
<proteinExistence type="predicted"/>
<dbReference type="Gene3D" id="1.10.8.60">
    <property type="match status" value="1"/>
</dbReference>
<dbReference type="Proteomes" id="UP000245539">
    <property type="component" value="Unassembled WGS sequence"/>
</dbReference>
<comment type="caution">
    <text evidence="3">The sequence shown here is derived from an EMBL/GenBank/DDBJ whole genome shotgun (WGS) entry which is preliminary data.</text>
</comment>
<name>A0A317CLS0_9GAMM</name>
<dbReference type="Pfam" id="PF00308">
    <property type="entry name" value="Bac_DnaA"/>
    <property type="match status" value="1"/>
</dbReference>
<protein>
    <submittedName>
        <fullName evidence="3">DnaA regulatory inactivator Hda</fullName>
    </submittedName>
</protein>
<dbReference type="Pfam" id="PF22688">
    <property type="entry name" value="Hda_lid"/>
    <property type="match status" value="1"/>
</dbReference>
<dbReference type="GO" id="GO:0006270">
    <property type="term" value="P:DNA replication initiation"/>
    <property type="evidence" value="ECO:0007669"/>
    <property type="project" value="TreeGrafter"/>
</dbReference>
<sequence length="232" mass="26684">MTFQQMTLNVTSRDGLKFDSFFETEENHDVVMRLKNFAETDQSSQVFIWGEMHSGKSHLLQACCYDATERGQRVSYLPLKALGTYGTASARGLEKMNLIVVDDVDLVVGNLDWEEALFDLINNSRISRQRLLFSASENPRHMECKLPDLSSRLIWGESYNLQSLSDQDKNNALRQRAAQRGLELNDRVLEYLNRHYPRDMGSMLTILDVIDEESLRKQSKITVPFLKQVLDS</sequence>
<dbReference type="EMBL" id="QGKM01000027">
    <property type="protein sequence ID" value="PWQ97240.1"/>
    <property type="molecule type" value="Genomic_DNA"/>
</dbReference>